<dbReference type="InterPro" id="IPR036871">
    <property type="entry name" value="PX_dom_sf"/>
</dbReference>
<dbReference type="GeneID" id="9667706"/>
<feature type="domain" description="PX" evidence="1">
    <location>
        <begin position="466"/>
        <end position="597"/>
    </location>
</feature>
<dbReference type="KEGG" id="nhe:NECHADRAFT_84262"/>
<dbReference type="HOGENOM" id="CLU_446944_0_0_1"/>
<dbReference type="OMA" id="PLSWARH"/>
<name>C7Z059_FUSV7</name>
<dbReference type="PANTHER" id="PTHR35391:SF7">
    <property type="entry name" value="C2H2-TYPE DOMAIN-CONTAINING PROTEIN"/>
    <property type="match status" value="1"/>
</dbReference>
<dbReference type="PANTHER" id="PTHR35391">
    <property type="entry name" value="C2H2-TYPE DOMAIN-CONTAINING PROTEIN-RELATED"/>
    <property type="match status" value="1"/>
</dbReference>
<dbReference type="eggNOG" id="ENOG502S2T0">
    <property type="taxonomic scope" value="Eukaryota"/>
</dbReference>
<reference evidence="2 3" key="1">
    <citation type="journal article" date="2009" name="PLoS Genet.">
        <title>The genome of Nectria haematococca: contribution of supernumerary chromosomes to gene expansion.</title>
        <authorList>
            <person name="Coleman J.J."/>
            <person name="Rounsley S.D."/>
            <person name="Rodriguez-Carres M."/>
            <person name="Kuo A."/>
            <person name="Wasmann C.C."/>
            <person name="Grimwood J."/>
            <person name="Schmutz J."/>
            <person name="Taga M."/>
            <person name="White G.J."/>
            <person name="Zhou S."/>
            <person name="Schwartz D.C."/>
            <person name="Freitag M."/>
            <person name="Ma L.J."/>
            <person name="Danchin E.G."/>
            <person name="Henrissat B."/>
            <person name="Coutinho P.M."/>
            <person name="Nelson D.R."/>
            <person name="Straney D."/>
            <person name="Napoli C.A."/>
            <person name="Barker B.M."/>
            <person name="Gribskov M."/>
            <person name="Rep M."/>
            <person name="Kroken S."/>
            <person name="Molnar I."/>
            <person name="Rensing C."/>
            <person name="Kennell J.C."/>
            <person name="Zamora J."/>
            <person name="Farman M.L."/>
            <person name="Selker E.U."/>
            <person name="Salamov A."/>
            <person name="Shapiro H."/>
            <person name="Pangilinan J."/>
            <person name="Lindquist E."/>
            <person name="Lamers C."/>
            <person name="Grigoriev I.V."/>
            <person name="Geiser D.M."/>
            <person name="Covert S.F."/>
            <person name="Temporini E."/>
            <person name="Vanetten H.D."/>
        </authorList>
    </citation>
    <scope>NUCLEOTIDE SEQUENCE [LARGE SCALE GENOMIC DNA]</scope>
    <source>
        <strain evidence="3">ATCC MYA-4622 / CBS 123669 / FGSC 9596 / NRRL 45880 / 77-13-4</strain>
    </source>
</reference>
<sequence>MAAAVDHDDQDEERLMMFSLAHQCRWWLRNFSRHLGNSAAWQQHLSTIDDSQGRFSVWANNIGALRDPKSSSSLDYRLRDGGPMRNSIAAGALPNRTDEASEIFENADGDDGFPVTTELDELLSGIQSSVDRLFRLSMLIRRKRPQGRLPTEIGAQVVDATMDIRHIKDKFPKVREAEWLAERLGTAIAKRREFLCYRQLHRQRLAEQSQYQSGEVTAASRRAPSTIATTYDESSLDIDQETIKPAHLSIITGATSFATAFEADEDDNLHVPTFTRLKFHGTQFQYDSAFECPFCRTIQVVSSELNQNRRHVFADLQPYICTSENCTLGPFPSRHEWFNHELESHRKQWHCTKCRDSRFTSTSRLREHFDSSHRGAFNDTQWPFILKACERSLGTFKPHSCPFCFSWDPPENEAYNIQEFGRHLGSHLQQLALTALPIAIDGLAFLEETVEEVYEIIEPGAVWGRYVQYATVPLSSSSEVNLGPDTYYSLQVMFNDGEAWWLRRTSRELYNLHMKLLELFPPQAGNIRVPPTFPYMPGLEVPGSVPNIDTLYSNSKLRRDPLDRELDVYIRNLITRPMPISWSNLVLEFFTPRLTDGNIDNQMLVGQWAQE</sequence>
<dbReference type="STRING" id="660122.C7Z059"/>
<dbReference type="SUPFAM" id="SSF64268">
    <property type="entry name" value="PX domain"/>
    <property type="match status" value="1"/>
</dbReference>
<dbReference type="SMART" id="SM00312">
    <property type="entry name" value="PX"/>
    <property type="match status" value="1"/>
</dbReference>
<dbReference type="RefSeq" id="XP_003048440.1">
    <property type="nucleotide sequence ID" value="XM_003048394.1"/>
</dbReference>
<dbReference type="InParanoid" id="C7Z059"/>
<gene>
    <name evidence="2" type="ORF">NECHADRAFT_84262</name>
</gene>
<protein>
    <recommendedName>
        <fullName evidence="1">PX domain-containing protein</fullName>
    </recommendedName>
</protein>
<dbReference type="Proteomes" id="UP000005206">
    <property type="component" value="Chromosome 8"/>
</dbReference>
<evidence type="ECO:0000313" key="2">
    <source>
        <dbReference type="EMBL" id="EEU42727.1"/>
    </source>
</evidence>
<evidence type="ECO:0000313" key="3">
    <source>
        <dbReference type="Proteomes" id="UP000005206"/>
    </source>
</evidence>
<organism evidence="2 3">
    <name type="scientific">Fusarium vanettenii (strain ATCC MYA-4622 / CBS 123669 / FGSC 9596 / NRRL 45880 / 77-13-4)</name>
    <name type="common">Fusarium solani subsp. pisi</name>
    <dbReference type="NCBI Taxonomy" id="660122"/>
    <lineage>
        <taxon>Eukaryota</taxon>
        <taxon>Fungi</taxon>
        <taxon>Dikarya</taxon>
        <taxon>Ascomycota</taxon>
        <taxon>Pezizomycotina</taxon>
        <taxon>Sordariomycetes</taxon>
        <taxon>Hypocreomycetidae</taxon>
        <taxon>Hypocreales</taxon>
        <taxon>Nectriaceae</taxon>
        <taxon>Fusarium</taxon>
        <taxon>Fusarium solani species complex</taxon>
        <taxon>Fusarium vanettenii</taxon>
    </lineage>
</organism>
<dbReference type="AlphaFoldDB" id="C7Z059"/>
<dbReference type="GO" id="GO:0035091">
    <property type="term" value="F:phosphatidylinositol binding"/>
    <property type="evidence" value="ECO:0007669"/>
    <property type="project" value="InterPro"/>
</dbReference>
<dbReference type="InterPro" id="IPR001683">
    <property type="entry name" value="PX_dom"/>
</dbReference>
<dbReference type="OrthoDB" id="5103117at2759"/>
<dbReference type="PROSITE" id="PS50195">
    <property type="entry name" value="PX"/>
    <property type="match status" value="1"/>
</dbReference>
<dbReference type="VEuPathDB" id="FungiDB:NECHADRAFT_84262"/>
<accession>C7Z059</accession>
<dbReference type="EMBL" id="GG698904">
    <property type="protein sequence ID" value="EEU42727.1"/>
    <property type="molecule type" value="Genomic_DNA"/>
</dbReference>
<proteinExistence type="predicted"/>
<dbReference type="Gene3D" id="3.30.1520.10">
    <property type="entry name" value="Phox-like domain"/>
    <property type="match status" value="1"/>
</dbReference>
<keyword evidence="3" id="KW-1185">Reference proteome</keyword>
<evidence type="ECO:0000259" key="1">
    <source>
        <dbReference type="PROSITE" id="PS50195"/>
    </source>
</evidence>
<dbReference type="Pfam" id="PF00787">
    <property type="entry name" value="PX"/>
    <property type="match status" value="1"/>
</dbReference>